<dbReference type="SUPFAM" id="SSF89550">
    <property type="entry name" value="PHP domain-like"/>
    <property type="match status" value="1"/>
</dbReference>
<gene>
    <name evidence="10" type="ORF">DRW41_10230</name>
</gene>
<sequence>MSESRPSVLFDLHTHHDRCGHARGNIQSYIEAAIEKGLTAVGISDHSPYFAEEEDRPYPGITMGKSEFEGYVREVLQLKEKYAGKIDVLLGVEADFFPKHLEVYRSFLNKYPFDYIIGSVHYVEDVSIFKKDRWDGLSKSEKVRVKEAYYSLIEQSARSGLFQILGHIDAMKGFYPSFSSIETNAIEKTLKIIGEEDVAIEINTSGKTKDCGGWYPSDKILEVARHYGVAVTFGSDAHDPERVGDEFEFVRKRLKEIGFTEWVYFKEKKRIAVPL</sequence>
<dbReference type="InterPro" id="IPR003141">
    <property type="entry name" value="Pol/His_phosphatase_N"/>
</dbReference>
<dbReference type="NCBIfam" id="TIGR01856">
    <property type="entry name" value="hisJ_fam"/>
    <property type="match status" value="1"/>
</dbReference>
<reference evidence="10 11" key="1">
    <citation type="submission" date="2018-07" db="EMBL/GenBank/DDBJ databases">
        <title>Bacillus sp. YLB-04 draft genome sequence.</title>
        <authorList>
            <person name="Yu L."/>
            <person name="Tang X."/>
        </authorList>
    </citation>
    <scope>NUCLEOTIDE SEQUENCE [LARGE SCALE GENOMIC DNA]</scope>
    <source>
        <strain evidence="10 11">YLB-04</strain>
    </source>
</reference>
<evidence type="ECO:0000256" key="1">
    <source>
        <dbReference type="ARBA" id="ARBA00004970"/>
    </source>
</evidence>
<comment type="pathway">
    <text evidence="1 8">Amino-acid biosynthesis; L-histidine biosynthesis; L-histidine from 5-phospho-alpha-D-ribose 1-diphosphate: step 8/9.</text>
</comment>
<dbReference type="Pfam" id="PF02811">
    <property type="entry name" value="PHP"/>
    <property type="match status" value="1"/>
</dbReference>
<evidence type="ECO:0000256" key="3">
    <source>
        <dbReference type="ARBA" id="ARBA00013085"/>
    </source>
</evidence>
<evidence type="ECO:0000256" key="8">
    <source>
        <dbReference type="RuleBase" id="RU366003"/>
    </source>
</evidence>
<evidence type="ECO:0000256" key="7">
    <source>
        <dbReference type="ARBA" id="ARBA00049158"/>
    </source>
</evidence>
<dbReference type="AlphaFoldDB" id="A0A3D8GRF5"/>
<accession>A0A3D8GRF5</accession>
<evidence type="ECO:0000256" key="2">
    <source>
        <dbReference type="ARBA" id="ARBA00009152"/>
    </source>
</evidence>
<dbReference type="InterPro" id="IPR010140">
    <property type="entry name" value="Histidinol_P_phosphatase_HisJ"/>
</dbReference>
<dbReference type="GO" id="GO:0004401">
    <property type="term" value="F:histidinol-phosphatase activity"/>
    <property type="evidence" value="ECO:0007669"/>
    <property type="project" value="UniProtKB-UniRule"/>
</dbReference>
<dbReference type="GO" id="GO:0000105">
    <property type="term" value="P:L-histidine biosynthetic process"/>
    <property type="evidence" value="ECO:0007669"/>
    <property type="project" value="UniProtKB-UniRule"/>
</dbReference>
<comment type="catalytic activity">
    <reaction evidence="7 8">
        <text>L-histidinol phosphate + H2O = L-histidinol + phosphate</text>
        <dbReference type="Rhea" id="RHEA:14465"/>
        <dbReference type="ChEBI" id="CHEBI:15377"/>
        <dbReference type="ChEBI" id="CHEBI:43474"/>
        <dbReference type="ChEBI" id="CHEBI:57699"/>
        <dbReference type="ChEBI" id="CHEBI:57980"/>
        <dbReference type="EC" id="3.1.3.15"/>
    </reaction>
</comment>
<dbReference type="PANTHER" id="PTHR21039">
    <property type="entry name" value="HISTIDINOL PHOSPHATASE-RELATED"/>
    <property type="match status" value="1"/>
</dbReference>
<dbReference type="Proteomes" id="UP000257144">
    <property type="component" value="Unassembled WGS sequence"/>
</dbReference>
<dbReference type="EMBL" id="QNQT01000003">
    <property type="protein sequence ID" value="RDU37054.1"/>
    <property type="molecule type" value="Genomic_DNA"/>
</dbReference>
<keyword evidence="4 8" id="KW-0028">Amino-acid biosynthesis</keyword>
<feature type="domain" description="Polymerase/histidinol phosphatase N-terminal" evidence="9">
    <location>
        <begin position="10"/>
        <end position="98"/>
    </location>
</feature>
<dbReference type="UniPathway" id="UPA00031">
    <property type="reaction ID" value="UER00013"/>
</dbReference>
<comment type="similarity">
    <text evidence="2 8">Belongs to the PHP hydrolase family. HisK subfamily.</text>
</comment>
<protein>
    <recommendedName>
        <fullName evidence="3 8">Histidinol-phosphatase</fullName>
        <shortName evidence="8">HolPase</shortName>
        <ecNumber evidence="3 8">3.1.3.15</ecNumber>
    </recommendedName>
</protein>
<keyword evidence="6 8" id="KW-0368">Histidine biosynthesis</keyword>
<dbReference type="NCBIfam" id="NF005596">
    <property type="entry name" value="PRK07328.1"/>
    <property type="match status" value="1"/>
</dbReference>
<dbReference type="EC" id="3.1.3.15" evidence="3 8"/>
<evidence type="ECO:0000256" key="4">
    <source>
        <dbReference type="ARBA" id="ARBA00022605"/>
    </source>
</evidence>
<organism evidence="10 11">
    <name type="scientific">Neobacillus piezotolerans</name>
    <dbReference type="NCBI Taxonomy" id="2259171"/>
    <lineage>
        <taxon>Bacteria</taxon>
        <taxon>Bacillati</taxon>
        <taxon>Bacillota</taxon>
        <taxon>Bacilli</taxon>
        <taxon>Bacillales</taxon>
        <taxon>Bacillaceae</taxon>
        <taxon>Neobacillus</taxon>
    </lineage>
</organism>
<dbReference type="InterPro" id="IPR004013">
    <property type="entry name" value="PHP_dom"/>
</dbReference>
<evidence type="ECO:0000256" key="6">
    <source>
        <dbReference type="ARBA" id="ARBA00023102"/>
    </source>
</evidence>
<dbReference type="PANTHER" id="PTHR21039:SF0">
    <property type="entry name" value="HISTIDINOL-PHOSPHATASE"/>
    <property type="match status" value="1"/>
</dbReference>
<dbReference type="Gene3D" id="3.20.20.140">
    <property type="entry name" value="Metal-dependent hydrolases"/>
    <property type="match status" value="1"/>
</dbReference>
<comment type="caution">
    <text evidence="10">The sequence shown here is derived from an EMBL/GenBank/DDBJ whole genome shotgun (WGS) entry which is preliminary data.</text>
</comment>
<dbReference type="RefSeq" id="WP_115451882.1">
    <property type="nucleotide sequence ID" value="NZ_QNQT01000003.1"/>
</dbReference>
<proteinExistence type="inferred from homology"/>
<dbReference type="Pfam" id="PF13263">
    <property type="entry name" value="PHP_C"/>
    <property type="match status" value="1"/>
</dbReference>
<name>A0A3D8GRF5_9BACI</name>
<keyword evidence="11" id="KW-1185">Reference proteome</keyword>
<dbReference type="InterPro" id="IPR016195">
    <property type="entry name" value="Pol/histidinol_Pase-like"/>
</dbReference>
<evidence type="ECO:0000256" key="5">
    <source>
        <dbReference type="ARBA" id="ARBA00022801"/>
    </source>
</evidence>
<dbReference type="SMART" id="SM00481">
    <property type="entry name" value="POLIIIAc"/>
    <property type="match status" value="1"/>
</dbReference>
<dbReference type="CDD" id="cd12110">
    <property type="entry name" value="PHP_HisPPase_Hisj_like"/>
    <property type="match status" value="1"/>
</dbReference>
<dbReference type="OrthoDB" id="9775255at2"/>
<evidence type="ECO:0000259" key="9">
    <source>
        <dbReference type="SMART" id="SM00481"/>
    </source>
</evidence>
<keyword evidence="5 8" id="KW-0378">Hydrolase</keyword>
<dbReference type="GO" id="GO:0005737">
    <property type="term" value="C:cytoplasm"/>
    <property type="evidence" value="ECO:0007669"/>
    <property type="project" value="TreeGrafter"/>
</dbReference>
<evidence type="ECO:0000313" key="11">
    <source>
        <dbReference type="Proteomes" id="UP000257144"/>
    </source>
</evidence>
<evidence type="ECO:0000313" key="10">
    <source>
        <dbReference type="EMBL" id="RDU37054.1"/>
    </source>
</evidence>